<dbReference type="KEGG" id="sawl:NGM29_12320"/>
<gene>
    <name evidence="1" type="ORF">NGM29_12320</name>
</gene>
<dbReference type="GeneID" id="73290844"/>
<dbReference type="Gene3D" id="1.10.10.10">
    <property type="entry name" value="Winged helix-like DNA-binding domain superfamily/Winged helix DNA-binding domain"/>
    <property type="match status" value="1"/>
</dbReference>
<name>A0A9E7SSI5_9EURY</name>
<organism evidence="1 2">
    <name type="scientific">Natronosalvus rutilus</name>
    <dbReference type="NCBI Taxonomy" id="2953753"/>
    <lineage>
        <taxon>Archaea</taxon>
        <taxon>Methanobacteriati</taxon>
        <taxon>Methanobacteriota</taxon>
        <taxon>Stenosarchaea group</taxon>
        <taxon>Halobacteria</taxon>
        <taxon>Halobacteriales</taxon>
        <taxon>Natrialbaceae</taxon>
        <taxon>Natronosalvus</taxon>
    </lineage>
</organism>
<keyword evidence="2" id="KW-1185">Reference proteome</keyword>
<dbReference type="EMBL" id="CP100355">
    <property type="protein sequence ID" value="UTF52569.1"/>
    <property type="molecule type" value="Genomic_DNA"/>
</dbReference>
<dbReference type="Pfam" id="PF12840">
    <property type="entry name" value="HTH_20"/>
    <property type="match status" value="1"/>
</dbReference>
<reference evidence="1" key="1">
    <citation type="submission" date="2022-06" db="EMBL/GenBank/DDBJ databases">
        <title>Diverse halophilic archaea isolated from saline environments.</title>
        <authorList>
            <person name="Cui H.-L."/>
        </authorList>
    </citation>
    <scope>NUCLEOTIDE SEQUENCE</scope>
    <source>
        <strain evidence="1">WLHS1</strain>
    </source>
</reference>
<accession>A0A9E7SSI5</accession>
<dbReference type="InterPro" id="IPR011991">
    <property type="entry name" value="ArsR-like_HTH"/>
</dbReference>
<dbReference type="InterPro" id="IPR036390">
    <property type="entry name" value="WH_DNA-bd_sf"/>
</dbReference>
<sequence length="115" mass="13110">MSEDADPPELLALLDDEYARAILTETSAEPMSASTLSDRCDASLPTIYRRLERLRECDLISEQTELAPDGNHYSVYAARLERLEVTLEDGELSLEITRKDEDVADKFTRMWEGLR</sequence>
<proteinExistence type="predicted"/>
<dbReference type="SUPFAM" id="SSF46785">
    <property type="entry name" value="Winged helix' DNA-binding domain"/>
    <property type="match status" value="1"/>
</dbReference>
<dbReference type="Proteomes" id="UP001056855">
    <property type="component" value="Chromosome"/>
</dbReference>
<protein>
    <submittedName>
        <fullName evidence="1">Winged helix-turn-helix domain-containing protein</fullName>
    </submittedName>
</protein>
<dbReference type="RefSeq" id="WP_254156545.1">
    <property type="nucleotide sequence ID" value="NZ_CP100355.1"/>
</dbReference>
<evidence type="ECO:0000313" key="2">
    <source>
        <dbReference type="Proteomes" id="UP001056855"/>
    </source>
</evidence>
<dbReference type="CDD" id="cd00090">
    <property type="entry name" value="HTH_ARSR"/>
    <property type="match status" value="1"/>
</dbReference>
<dbReference type="AlphaFoldDB" id="A0A9E7SSI5"/>
<dbReference type="InterPro" id="IPR036388">
    <property type="entry name" value="WH-like_DNA-bd_sf"/>
</dbReference>
<evidence type="ECO:0000313" key="1">
    <source>
        <dbReference type="EMBL" id="UTF52569.1"/>
    </source>
</evidence>